<gene>
    <name evidence="1" type="ORF">DW322_08700</name>
</gene>
<comment type="caution">
    <text evidence="1">The sequence shown here is derived from an EMBL/GenBank/DDBJ whole genome shotgun (WGS) entry which is preliminary data.</text>
</comment>
<dbReference type="RefSeq" id="WP_010837053.1">
    <property type="nucleotide sequence ID" value="NZ_QRCM01000001.1"/>
</dbReference>
<protein>
    <recommendedName>
        <fullName evidence="3">ESX-1 secretion-associated protein</fullName>
    </recommendedName>
</protein>
<reference evidence="1 2" key="1">
    <citation type="submission" date="2018-07" db="EMBL/GenBank/DDBJ databases">
        <title>Genome sequence of Rhodococcus rhodnii ATCC 35071 from Rhodnius prolixus.</title>
        <authorList>
            <person name="Patel V."/>
            <person name="Vogel K.J."/>
        </authorList>
    </citation>
    <scope>NUCLEOTIDE SEQUENCE [LARGE SCALE GENOMIC DNA]</scope>
    <source>
        <strain evidence="1 2">ATCC 35071</strain>
    </source>
</reference>
<evidence type="ECO:0000313" key="2">
    <source>
        <dbReference type="Proteomes" id="UP000471120"/>
    </source>
</evidence>
<evidence type="ECO:0008006" key="3">
    <source>
        <dbReference type="Google" id="ProtNLM"/>
    </source>
</evidence>
<dbReference type="Proteomes" id="UP000471120">
    <property type="component" value="Unassembled WGS sequence"/>
</dbReference>
<evidence type="ECO:0000313" key="1">
    <source>
        <dbReference type="EMBL" id="TXG90287.1"/>
    </source>
</evidence>
<dbReference type="AlphaFoldDB" id="A0A6P2CBZ7"/>
<sequence length="117" mass="12857">MTDHNPVEIESSIRECANRIAKGVTVCANAYTQFLAADRSYDAAFARAYLTAAGPAHEKKYAAELDTAAERETRDTADAAYQYANRQARALEAELRAWQSVGASVRSMYQVAGRGEY</sequence>
<proteinExistence type="predicted"/>
<dbReference type="EMBL" id="QRCM01000001">
    <property type="protein sequence ID" value="TXG90287.1"/>
    <property type="molecule type" value="Genomic_DNA"/>
</dbReference>
<organism evidence="1 2">
    <name type="scientific">Rhodococcus rhodnii</name>
    <dbReference type="NCBI Taxonomy" id="38312"/>
    <lineage>
        <taxon>Bacteria</taxon>
        <taxon>Bacillati</taxon>
        <taxon>Actinomycetota</taxon>
        <taxon>Actinomycetes</taxon>
        <taxon>Mycobacteriales</taxon>
        <taxon>Nocardiaceae</taxon>
        <taxon>Rhodococcus</taxon>
    </lineage>
</organism>
<accession>A0A6P2CBZ7</accession>
<name>A0A6P2CBZ7_9NOCA</name>